<dbReference type="AlphaFoldDB" id="A0A427XQ04"/>
<dbReference type="OrthoDB" id="1564555at2759"/>
<dbReference type="Proteomes" id="UP000279236">
    <property type="component" value="Unassembled WGS sequence"/>
</dbReference>
<dbReference type="GO" id="GO:0051879">
    <property type="term" value="F:Hsp90 protein binding"/>
    <property type="evidence" value="ECO:0007669"/>
    <property type="project" value="InterPro"/>
</dbReference>
<dbReference type="InterPro" id="IPR007052">
    <property type="entry name" value="CS_dom"/>
</dbReference>
<dbReference type="PROSITE" id="PS51203">
    <property type="entry name" value="CS"/>
    <property type="match status" value="1"/>
</dbReference>
<dbReference type="GeneID" id="39592898"/>
<gene>
    <name evidence="3" type="ORF">EHS24_008355</name>
</gene>
<proteinExistence type="inferred from homology"/>
<dbReference type="EMBL" id="RSCE01000007">
    <property type="protein sequence ID" value="RSH80926.1"/>
    <property type="molecule type" value="Genomic_DNA"/>
</dbReference>
<name>A0A427XQ04_9TREE</name>
<sequence>MATIPPRPLHPEILYAERSSETEPEKNIIYLTINVADINGEPRLDITKDQISFSAVSGTPDKGIPTKEWAFDLDLWGEIDPTKTKKVVHGRAVVLVLQKKELRAEYWPRLTKEKPNRNWIRTDFAKWVDEDEQEGEELEAPDAGMGGGMPGMPGMGGMGGMPGMGGMGGMGGGGMEDLMAQMGGMGGMMGGMGGAGGGMPGGMDFAKLMEQMGGAGALGGGMPDGDDLDEVDDAAPAAKEVVEDVQVEEVE</sequence>
<dbReference type="PANTHER" id="PTHR22932">
    <property type="entry name" value="TELOMERASE-BINDING PROTEIN P23 HSP90 CO-CHAPERONE"/>
    <property type="match status" value="1"/>
</dbReference>
<dbReference type="SUPFAM" id="SSF49764">
    <property type="entry name" value="HSP20-like chaperones"/>
    <property type="match status" value="1"/>
</dbReference>
<dbReference type="STRING" id="105984.A0A427XQ04"/>
<evidence type="ECO:0000256" key="1">
    <source>
        <dbReference type="ARBA" id="ARBA00025733"/>
    </source>
</evidence>
<dbReference type="Gene3D" id="2.60.40.790">
    <property type="match status" value="1"/>
</dbReference>
<evidence type="ECO:0000313" key="4">
    <source>
        <dbReference type="Proteomes" id="UP000279236"/>
    </source>
</evidence>
<dbReference type="RefSeq" id="XP_028475645.1">
    <property type="nucleotide sequence ID" value="XM_028623671.1"/>
</dbReference>
<dbReference type="GO" id="GO:0005829">
    <property type="term" value="C:cytosol"/>
    <property type="evidence" value="ECO:0007669"/>
    <property type="project" value="TreeGrafter"/>
</dbReference>
<dbReference type="CDD" id="cd06465">
    <property type="entry name" value="p23_hB-ind1_like"/>
    <property type="match status" value="1"/>
</dbReference>
<accession>A0A427XQ04</accession>
<protein>
    <recommendedName>
        <fullName evidence="2">CS domain-containing protein</fullName>
    </recommendedName>
</protein>
<comment type="caution">
    <text evidence="3">The sequence shown here is derived from an EMBL/GenBank/DDBJ whole genome shotgun (WGS) entry which is preliminary data.</text>
</comment>
<dbReference type="PANTHER" id="PTHR22932:SF1">
    <property type="entry name" value="CO-CHAPERONE PROTEIN DAF-41"/>
    <property type="match status" value="1"/>
</dbReference>
<dbReference type="InterPro" id="IPR045250">
    <property type="entry name" value="p23-like"/>
</dbReference>
<dbReference type="GO" id="GO:0006457">
    <property type="term" value="P:protein folding"/>
    <property type="evidence" value="ECO:0007669"/>
    <property type="project" value="TreeGrafter"/>
</dbReference>
<organism evidence="3 4">
    <name type="scientific">Apiotrichum porosum</name>
    <dbReference type="NCBI Taxonomy" id="105984"/>
    <lineage>
        <taxon>Eukaryota</taxon>
        <taxon>Fungi</taxon>
        <taxon>Dikarya</taxon>
        <taxon>Basidiomycota</taxon>
        <taxon>Agaricomycotina</taxon>
        <taxon>Tremellomycetes</taxon>
        <taxon>Trichosporonales</taxon>
        <taxon>Trichosporonaceae</taxon>
        <taxon>Apiotrichum</taxon>
    </lineage>
</organism>
<dbReference type="GO" id="GO:0051087">
    <property type="term" value="F:protein-folding chaperone binding"/>
    <property type="evidence" value="ECO:0007669"/>
    <property type="project" value="TreeGrafter"/>
</dbReference>
<evidence type="ECO:0000259" key="2">
    <source>
        <dbReference type="PROSITE" id="PS51203"/>
    </source>
</evidence>
<dbReference type="GO" id="GO:0005634">
    <property type="term" value="C:nucleus"/>
    <property type="evidence" value="ECO:0007669"/>
    <property type="project" value="TreeGrafter"/>
</dbReference>
<dbReference type="GO" id="GO:0051131">
    <property type="term" value="P:chaperone-mediated protein complex assembly"/>
    <property type="evidence" value="ECO:0007669"/>
    <property type="project" value="TreeGrafter"/>
</dbReference>
<comment type="similarity">
    <text evidence="1">Belongs to the p23/wos2 family.</text>
</comment>
<dbReference type="InterPro" id="IPR008978">
    <property type="entry name" value="HSP20-like_chaperone"/>
</dbReference>
<feature type="domain" description="CS" evidence="2">
    <location>
        <begin position="8"/>
        <end position="111"/>
    </location>
</feature>
<evidence type="ECO:0000313" key="3">
    <source>
        <dbReference type="EMBL" id="RSH80926.1"/>
    </source>
</evidence>
<reference evidence="3 4" key="1">
    <citation type="submission" date="2018-11" db="EMBL/GenBank/DDBJ databases">
        <title>Genome sequence of Apiotrichum porosum DSM 27194.</title>
        <authorList>
            <person name="Aliyu H."/>
            <person name="Gorte O."/>
            <person name="Ochsenreither K."/>
        </authorList>
    </citation>
    <scope>NUCLEOTIDE SEQUENCE [LARGE SCALE GENOMIC DNA]</scope>
    <source>
        <strain evidence="3 4">DSM 27194</strain>
    </source>
</reference>
<keyword evidence="4" id="KW-1185">Reference proteome</keyword>